<evidence type="ECO:0000259" key="2">
    <source>
        <dbReference type="Pfam" id="PF22599"/>
    </source>
</evidence>
<sequence>MTGALRRCLAWFAILLVCAGTASCGLADRIPPSGHRSTPPAQPRELTAPLLFWPVKKAEPGACPAGLKLAVDDEPNGICLRLGAAALVVDRLKAVSLDPGQSGDWAVDITLADGDAEPFNRLTEELSQQTDPKNRMVLTIGVPPDGRLLTAPSVPQRIDGAQLTISGSFTRDQAERLVHDLGG</sequence>
<evidence type="ECO:0000256" key="1">
    <source>
        <dbReference type="SAM" id="SignalP"/>
    </source>
</evidence>
<organism evidence="3 4">
    <name type="scientific">Microlunatus elymi</name>
    <dbReference type="NCBI Taxonomy" id="2596828"/>
    <lineage>
        <taxon>Bacteria</taxon>
        <taxon>Bacillati</taxon>
        <taxon>Actinomycetota</taxon>
        <taxon>Actinomycetes</taxon>
        <taxon>Propionibacteriales</taxon>
        <taxon>Propionibacteriaceae</taxon>
        <taxon>Microlunatus</taxon>
    </lineage>
</organism>
<dbReference type="OrthoDB" id="3543927at2"/>
<protein>
    <recommendedName>
        <fullName evidence="2">SecDF P1 head subdomain domain-containing protein</fullName>
    </recommendedName>
</protein>
<dbReference type="AlphaFoldDB" id="A0A516PWN3"/>
<name>A0A516PWN3_9ACTN</name>
<keyword evidence="1" id="KW-0732">Signal</keyword>
<proteinExistence type="predicted"/>
<feature type="signal peptide" evidence="1">
    <location>
        <begin position="1"/>
        <end position="27"/>
    </location>
</feature>
<feature type="domain" description="SecDF P1 head subdomain" evidence="2">
    <location>
        <begin position="87"/>
        <end position="178"/>
    </location>
</feature>
<dbReference type="PROSITE" id="PS51257">
    <property type="entry name" value="PROKAR_LIPOPROTEIN"/>
    <property type="match status" value="1"/>
</dbReference>
<evidence type="ECO:0000313" key="3">
    <source>
        <dbReference type="EMBL" id="QDP95569.1"/>
    </source>
</evidence>
<dbReference type="RefSeq" id="WP_143985537.1">
    <property type="nucleotide sequence ID" value="NZ_CP041692.1"/>
</dbReference>
<accession>A0A516PWN3</accession>
<gene>
    <name evidence="3" type="ORF">FOE78_06290</name>
</gene>
<reference evidence="3 4" key="1">
    <citation type="submission" date="2019-07" db="EMBL/GenBank/DDBJ databases">
        <title>Microlunatus dokdonensis sp. nov. isolated from the rhizospheric soil of the wild plant Elymus tsukushiensis.</title>
        <authorList>
            <person name="Ghim S.-Y."/>
            <person name="Hwang Y.-J."/>
            <person name="Son J.-S."/>
            <person name="Shin J.-H."/>
        </authorList>
    </citation>
    <scope>NUCLEOTIDE SEQUENCE [LARGE SCALE GENOMIC DNA]</scope>
    <source>
        <strain evidence="3 4">KUDC0627</strain>
    </source>
</reference>
<keyword evidence="4" id="KW-1185">Reference proteome</keyword>
<dbReference type="Proteomes" id="UP000319263">
    <property type="component" value="Chromosome"/>
</dbReference>
<dbReference type="KEGG" id="mik:FOE78_06290"/>
<dbReference type="Pfam" id="PF22599">
    <property type="entry name" value="SecDF_P1_head"/>
    <property type="match status" value="1"/>
</dbReference>
<dbReference type="EMBL" id="CP041692">
    <property type="protein sequence ID" value="QDP95569.1"/>
    <property type="molecule type" value="Genomic_DNA"/>
</dbReference>
<feature type="chain" id="PRO_5022023807" description="SecDF P1 head subdomain domain-containing protein" evidence="1">
    <location>
        <begin position="28"/>
        <end position="183"/>
    </location>
</feature>
<dbReference type="InterPro" id="IPR054384">
    <property type="entry name" value="SecDF_P1_head"/>
</dbReference>
<dbReference type="Gene3D" id="3.30.1360.200">
    <property type="match status" value="1"/>
</dbReference>
<evidence type="ECO:0000313" key="4">
    <source>
        <dbReference type="Proteomes" id="UP000319263"/>
    </source>
</evidence>